<dbReference type="OrthoDB" id="6621548at2759"/>
<reference evidence="3 4" key="1">
    <citation type="submission" date="2019-08" db="EMBL/GenBank/DDBJ databases">
        <title>Whole genome of Aphis craccivora.</title>
        <authorList>
            <person name="Voronova N.V."/>
            <person name="Shulinski R.S."/>
            <person name="Bandarenka Y.V."/>
            <person name="Zhorov D.G."/>
            <person name="Warner D."/>
        </authorList>
    </citation>
    <scope>NUCLEOTIDE SEQUENCE [LARGE SCALE GENOMIC DNA]</scope>
    <source>
        <strain evidence="3">180601</strain>
        <tissue evidence="3">Whole Body</tissue>
    </source>
</reference>
<comment type="caution">
    <text evidence="3">The sequence shown here is derived from an EMBL/GenBank/DDBJ whole genome shotgun (WGS) entry which is preliminary data.</text>
</comment>
<organism evidence="3 4">
    <name type="scientific">Aphis craccivora</name>
    <name type="common">Cowpea aphid</name>
    <dbReference type="NCBI Taxonomy" id="307492"/>
    <lineage>
        <taxon>Eukaryota</taxon>
        <taxon>Metazoa</taxon>
        <taxon>Ecdysozoa</taxon>
        <taxon>Arthropoda</taxon>
        <taxon>Hexapoda</taxon>
        <taxon>Insecta</taxon>
        <taxon>Pterygota</taxon>
        <taxon>Neoptera</taxon>
        <taxon>Paraneoptera</taxon>
        <taxon>Hemiptera</taxon>
        <taxon>Sternorrhyncha</taxon>
        <taxon>Aphidomorpha</taxon>
        <taxon>Aphidoidea</taxon>
        <taxon>Aphididae</taxon>
        <taxon>Aphidini</taxon>
        <taxon>Aphis</taxon>
        <taxon>Aphis</taxon>
    </lineage>
</organism>
<evidence type="ECO:0008006" key="5">
    <source>
        <dbReference type="Google" id="ProtNLM"/>
    </source>
</evidence>
<dbReference type="PANTHER" id="PTHR47577:SF2">
    <property type="entry name" value="THAP DOMAIN CONTAINING 9"/>
    <property type="match status" value="1"/>
</dbReference>
<evidence type="ECO:0000259" key="2">
    <source>
        <dbReference type="Pfam" id="PF21789"/>
    </source>
</evidence>
<keyword evidence="4" id="KW-1185">Reference proteome</keyword>
<gene>
    <name evidence="3" type="ORF">FWK35_00035301</name>
</gene>
<protein>
    <recommendedName>
        <fullName evidence="5">THAP-type domain-containing protein</fullName>
    </recommendedName>
</protein>
<dbReference type="EMBL" id="VUJU01016885">
    <property type="protein sequence ID" value="KAF0686751.1"/>
    <property type="molecule type" value="Genomic_DNA"/>
</dbReference>
<evidence type="ECO:0000313" key="4">
    <source>
        <dbReference type="Proteomes" id="UP000478052"/>
    </source>
</evidence>
<dbReference type="Proteomes" id="UP000478052">
    <property type="component" value="Unassembled WGS sequence"/>
</dbReference>
<dbReference type="Pfam" id="PF21788">
    <property type="entry name" value="TNP-like_GBD"/>
    <property type="match status" value="1"/>
</dbReference>
<sequence length="416" mass="47490">MQKAELTKQAFTGINVVSVTLDGCSTNVSMARILGCDFNYETLKTNIILELSDNEKENICLFLDPAHMIKLVRNTFGEKKIFQYKNDYIKFDFIETLFILQEQEGCHLANKLRKQHIFYFKQKMKVKLATQLLSKSVADALKFCKYKLNIDDFAGVDATVNFIELFNSAFDILNSRSINAVGEKKAMCKENFQYIAEFTEMFTEYVKDLKVKEKNDFVPVLESNRKTGFIGILVCLNSLLQLHSKLIVTGVLEYFKDHLELFFGSIRAQGGYNNNPTARQFQSAYKKLVVRVNDVESFNTGNCIPLEHIDILHYSSSDPIKVINLNNLILSESEILENNQSVDSYINDHDYICKPNEYSISNFTKEVTIYIAGFVVYKLASVLRCEICIKSLCAIDKGMFLNSLITMKNRGGEKGL</sequence>
<dbReference type="PANTHER" id="PTHR47577">
    <property type="entry name" value="THAP DOMAIN-CONTAINING PROTEIN 6"/>
    <property type="match status" value="1"/>
</dbReference>
<dbReference type="Pfam" id="PF21789">
    <property type="entry name" value="TNP-like_RNaseH_C"/>
    <property type="match status" value="1"/>
</dbReference>
<name>A0A6G0VI76_APHCR</name>
<evidence type="ECO:0000313" key="3">
    <source>
        <dbReference type="EMBL" id="KAF0686751.1"/>
    </source>
</evidence>
<feature type="domain" description="Transposable element P transposase-like RNase H C-terminal" evidence="2">
    <location>
        <begin position="257"/>
        <end position="286"/>
    </location>
</feature>
<proteinExistence type="predicted"/>
<evidence type="ECO:0000259" key="1">
    <source>
        <dbReference type="Pfam" id="PF21788"/>
    </source>
</evidence>
<dbReference type="AlphaFoldDB" id="A0A6G0VI76"/>
<accession>A0A6G0VI76</accession>
<feature type="non-terminal residue" evidence="3">
    <location>
        <position position="416"/>
    </location>
</feature>
<dbReference type="InterPro" id="IPR048367">
    <property type="entry name" value="TNP-like_RNaseH_C"/>
</dbReference>
<feature type="domain" description="Transposable element P transposase-like GTP-binding insertion" evidence="1">
    <location>
        <begin position="66"/>
        <end position="185"/>
    </location>
</feature>
<dbReference type="InterPro" id="IPR048366">
    <property type="entry name" value="TNP-like_GBD"/>
</dbReference>